<protein>
    <recommendedName>
        <fullName evidence="3">Beta-hydroxyacyl-ACP dehydratase</fullName>
    </recommendedName>
</protein>
<evidence type="ECO:0000313" key="1">
    <source>
        <dbReference type="EMBL" id="KAL3784919.1"/>
    </source>
</evidence>
<name>A0ABD3PB27_9STRA</name>
<dbReference type="SUPFAM" id="SSF54637">
    <property type="entry name" value="Thioesterase/thiol ester dehydrase-isomerase"/>
    <property type="match status" value="1"/>
</dbReference>
<keyword evidence="2" id="KW-1185">Reference proteome</keyword>
<sequence length="1060" mass="118185">MRLLIYLSAVTVSRIEAFTTLTSRSRISLRCHLCIMSAANNGEGSRLPRIHSTLDQINHDLQNQIFSPNSDSRSAMTAASVAAARNPSAVASKMPHLFLHFDVNETILIGDPAGGDTVEECLNKIIAKSAFVSTNKACDTNDVKLDTVTKCATNNGLARSPSSGNITNTSTHQITPTHWWNGQSLSSDEQTEAPPLYTGWTWPPNTCPYYRTSYKKLAKAFTEGHHGSIYRPLYDELCRKLGLNDSTNNLSHPHLDANFAPAFFHTLQHYFPSESSGDSASSTAAANGYLPAPQKVTLVLRTFGTDLPRVAQCISEFAKGNHPDFPNYHNSDLILDGDLFCSSWTYRDVHGNVVENTPDAELVYELHSTTSDKIGEHSQNRSSQGDFCGDDAILNYLQTKSIVGIQDCYPFWRDNNHEPWSGKPVWARTNTHSFSKHDHHHILLDDNIHNDPTDGAGGIRVPKAQKGEGVERHTSYESLHGQEALDNHGKHLIRVPTICPLMDDDWFVKKIEEARWKYFEEDMENKLLGLESTNFELVLSDRNLTDGDLECIQLPSTLRRLDLSRNGFKHIPSQVFSLSNLTCLDISRNCIQGMPTSIKLLTNLVKLTTLSNHLRLRQLPLDELASLKQLRLLDLRFNKKLKQSALDVLKKLLLPNNPQLEILCTVPSQVHDKQTKLSACDRDATLLRSQLEPISTPQLCKRLERTFGVVLNKENNQAFDRDFVMNTLLECYSKYGPREVRHELGIPVSLDRQTALLKELDAIPWPKTTRERPKIKAEYYMILQRPGSGQANSARTRKETAKLMKYKRLFDLAVETLSEVDPSFGERFTALAVTKNFVGSPHIDTLNVGPFYGMSLEAPINTSITIRRKANEAKNLKGLCHKTGDESCPWKDIQVPDEAIDAHVAHGDKQGSCADSCDECYEFDEDTCQCVFVSCEPTPSSKPNTPSSSRGAEAISALTSTVDTVFSSEDIAKILPHRYPFLLVDKVVEYEEGKRAVGVKSVTIYEPYFTGHFPDRAIIPGVLQVEALAQLAGVVCLQMEGAEPGKYVSLSSSVALLAYR</sequence>
<dbReference type="PANTHER" id="PTHR36960">
    <property type="entry name" value="SI:DKEY-32E6.3"/>
    <property type="match status" value="1"/>
</dbReference>
<dbReference type="InterPro" id="IPR013114">
    <property type="entry name" value="FabA_FabZ"/>
</dbReference>
<dbReference type="Proteomes" id="UP001530400">
    <property type="component" value="Unassembled WGS sequence"/>
</dbReference>
<dbReference type="Pfam" id="PF07977">
    <property type="entry name" value="FabA"/>
    <property type="match status" value="1"/>
</dbReference>
<dbReference type="Pfam" id="PF13855">
    <property type="entry name" value="LRR_8"/>
    <property type="match status" value="1"/>
</dbReference>
<dbReference type="InterPro" id="IPR029069">
    <property type="entry name" value="HotDog_dom_sf"/>
</dbReference>
<dbReference type="AlphaFoldDB" id="A0ABD3PB27"/>
<dbReference type="Gene3D" id="3.80.10.10">
    <property type="entry name" value="Ribonuclease Inhibitor"/>
    <property type="match status" value="1"/>
</dbReference>
<comment type="caution">
    <text evidence="1">The sequence shown here is derived from an EMBL/GenBank/DDBJ whole genome shotgun (WGS) entry which is preliminary data.</text>
</comment>
<dbReference type="InterPro" id="IPR032675">
    <property type="entry name" value="LRR_dom_sf"/>
</dbReference>
<dbReference type="PANTHER" id="PTHR36960:SF1">
    <property type="entry name" value="SI:DKEY-32E6.3"/>
    <property type="match status" value="1"/>
</dbReference>
<dbReference type="PROSITE" id="PS51450">
    <property type="entry name" value="LRR"/>
    <property type="match status" value="2"/>
</dbReference>
<organism evidence="1 2">
    <name type="scientific">Cyclotella atomus</name>
    <dbReference type="NCBI Taxonomy" id="382360"/>
    <lineage>
        <taxon>Eukaryota</taxon>
        <taxon>Sar</taxon>
        <taxon>Stramenopiles</taxon>
        <taxon>Ochrophyta</taxon>
        <taxon>Bacillariophyta</taxon>
        <taxon>Coscinodiscophyceae</taxon>
        <taxon>Thalassiosirophycidae</taxon>
        <taxon>Stephanodiscales</taxon>
        <taxon>Stephanodiscaceae</taxon>
        <taxon>Cyclotella</taxon>
    </lineage>
</organism>
<dbReference type="CDD" id="cd01288">
    <property type="entry name" value="FabZ"/>
    <property type="match status" value="1"/>
</dbReference>
<evidence type="ECO:0008006" key="3">
    <source>
        <dbReference type="Google" id="ProtNLM"/>
    </source>
</evidence>
<reference evidence="1 2" key="1">
    <citation type="submission" date="2024-10" db="EMBL/GenBank/DDBJ databases">
        <title>Updated reference genomes for cyclostephanoid diatoms.</title>
        <authorList>
            <person name="Roberts W.R."/>
            <person name="Alverson A.J."/>
        </authorList>
    </citation>
    <scope>NUCLEOTIDE SEQUENCE [LARGE SCALE GENOMIC DNA]</scope>
    <source>
        <strain evidence="1 2">AJA010-31</strain>
    </source>
</reference>
<proteinExistence type="predicted"/>
<accession>A0ABD3PB27</accession>
<dbReference type="SUPFAM" id="SSF52058">
    <property type="entry name" value="L domain-like"/>
    <property type="match status" value="1"/>
</dbReference>
<evidence type="ECO:0000313" key="2">
    <source>
        <dbReference type="Proteomes" id="UP001530400"/>
    </source>
</evidence>
<dbReference type="EMBL" id="JALLPJ020000710">
    <property type="protein sequence ID" value="KAL3784919.1"/>
    <property type="molecule type" value="Genomic_DNA"/>
</dbReference>
<dbReference type="Gene3D" id="3.10.129.10">
    <property type="entry name" value="Hotdog Thioesterase"/>
    <property type="match status" value="1"/>
</dbReference>
<dbReference type="InterPro" id="IPR001611">
    <property type="entry name" value="Leu-rich_rpt"/>
</dbReference>
<gene>
    <name evidence="1" type="ORF">ACHAWO_001206</name>
</gene>